<dbReference type="Gene3D" id="2.10.109.10">
    <property type="entry name" value="Umud Fragment, subunit A"/>
    <property type="match status" value="1"/>
</dbReference>
<proteinExistence type="predicted"/>
<dbReference type="PROSITE" id="PS50943">
    <property type="entry name" value="HTH_CROC1"/>
    <property type="match status" value="1"/>
</dbReference>
<dbReference type="InterPro" id="IPR039418">
    <property type="entry name" value="LexA-like"/>
</dbReference>
<comment type="caution">
    <text evidence="2">The sequence shown here is derived from an EMBL/GenBank/DDBJ whole genome shotgun (WGS) entry which is preliminary data.</text>
</comment>
<dbReference type="GO" id="GO:0003677">
    <property type="term" value="F:DNA binding"/>
    <property type="evidence" value="ECO:0007669"/>
    <property type="project" value="InterPro"/>
</dbReference>
<dbReference type="SUPFAM" id="SSF47413">
    <property type="entry name" value="lambda repressor-like DNA-binding domains"/>
    <property type="match status" value="1"/>
</dbReference>
<dbReference type="AlphaFoldDB" id="A0A7W6C3D2"/>
<keyword evidence="3" id="KW-1185">Reference proteome</keyword>
<accession>A0A7W6C3D2</accession>
<sequence length="328" mass="35699">MTRSAGRAFQRVEIRPKFVATDAAATLDDQDPQRRADFPLADGLLGNASGQTNNARATGLANCASKRVSHVVEFAHEPDKSTAFIAEQARLLWTKVELSPHNSVMTTVGEAIKEARKRRGLVQKDVAKAVGVSVAAVGQWERSDNALTMENLRAVCGFLKIDPVSAHRGEVRYLEESPDLNEVEQVTDPGPVAFGPRDVPVEGVGIGGDGADFEFIGDVIDYARRPPGIAAVRNVFAIHVLGDSMSPRFEVGDLAYCGGRHAVPGDDVVIELQGEPGGSRRGYVKRLVQRTAKELIVRQFNPAIELRFPMKEVKAIHRVIPFKELLGF</sequence>
<dbReference type="Gene3D" id="1.10.260.40">
    <property type="entry name" value="lambda repressor-like DNA-binding domains"/>
    <property type="match status" value="1"/>
</dbReference>
<feature type="domain" description="HTH cro/C1-type" evidence="1">
    <location>
        <begin position="112"/>
        <end position="166"/>
    </location>
</feature>
<dbReference type="InterPro" id="IPR010982">
    <property type="entry name" value="Lambda_DNA-bd_dom_sf"/>
</dbReference>
<evidence type="ECO:0000259" key="1">
    <source>
        <dbReference type="PROSITE" id="PS50943"/>
    </source>
</evidence>
<dbReference type="InterPro" id="IPR001387">
    <property type="entry name" value="Cro/C1-type_HTH"/>
</dbReference>
<organism evidence="2 3">
    <name type="scientific">Aureimonas phyllosphaerae</name>
    <dbReference type="NCBI Taxonomy" id="1166078"/>
    <lineage>
        <taxon>Bacteria</taxon>
        <taxon>Pseudomonadati</taxon>
        <taxon>Pseudomonadota</taxon>
        <taxon>Alphaproteobacteria</taxon>
        <taxon>Hyphomicrobiales</taxon>
        <taxon>Aurantimonadaceae</taxon>
        <taxon>Aureimonas</taxon>
    </lineage>
</organism>
<dbReference type="CDD" id="cd00093">
    <property type="entry name" value="HTH_XRE"/>
    <property type="match status" value="1"/>
</dbReference>
<evidence type="ECO:0000313" key="2">
    <source>
        <dbReference type="EMBL" id="MBB3937707.1"/>
    </source>
</evidence>
<protein>
    <submittedName>
        <fullName evidence="2">Phage repressor protein C with HTH and peptisase S24 domain</fullName>
    </submittedName>
</protein>
<gene>
    <name evidence="2" type="ORF">GGR05_003875</name>
</gene>
<evidence type="ECO:0000313" key="3">
    <source>
        <dbReference type="Proteomes" id="UP000531216"/>
    </source>
</evidence>
<dbReference type="SMART" id="SM00530">
    <property type="entry name" value="HTH_XRE"/>
    <property type="match status" value="1"/>
</dbReference>
<reference evidence="2 3" key="1">
    <citation type="submission" date="2020-08" db="EMBL/GenBank/DDBJ databases">
        <title>Genomic Encyclopedia of Type Strains, Phase IV (KMG-IV): sequencing the most valuable type-strain genomes for metagenomic binning, comparative biology and taxonomic classification.</title>
        <authorList>
            <person name="Goeker M."/>
        </authorList>
    </citation>
    <scope>NUCLEOTIDE SEQUENCE [LARGE SCALE GENOMIC DNA]</scope>
    <source>
        <strain evidence="2 3">DSM 25024</strain>
    </source>
</reference>
<dbReference type="SUPFAM" id="SSF51306">
    <property type="entry name" value="LexA/Signal peptidase"/>
    <property type="match status" value="1"/>
</dbReference>
<dbReference type="Pfam" id="PF01381">
    <property type="entry name" value="HTH_3"/>
    <property type="match status" value="1"/>
</dbReference>
<name>A0A7W6C3D2_9HYPH</name>
<dbReference type="Proteomes" id="UP000531216">
    <property type="component" value="Unassembled WGS sequence"/>
</dbReference>
<dbReference type="InterPro" id="IPR036286">
    <property type="entry name" value="LexA/Signal_pep-like_sf"/>
</dbReference>
<dbReference type="CDD" id="cd06529">
    <property type="entry name" value="S24_LexA-like"/>
    <property type="match status" value="1"/>
</dbReference>
<dbReference type="EMBL" id="JACIDO010000011">
    <property type="protein sequence ID" value="MBB3937707.1"/>
    <property type="molecule type" value="Genomic_DNA"/>
</dbReference>